<sequence length="332" mass="38022">MITVMKAIIILLLQLIIYYLFGSLLELLCRKKHGMVFKVISGFLTYQVIFQICALPMIKMDQTLTRLTILWLLIVAICCIWVGIRCRKRIMEDIGMVRNAFFRHKIWFLLMGIFLLVMCYYVSVNGEINDDSTYYIGLINTTLTSNRLYRFNAYTGEQVKSLYMRRALVTFDINTAVACQIYHIHPLVITRITRASLNVILSAGSVYLLGRTFLGKGKEAFWKAGVFTCLAMACNFLFDNTIYTSAAFLLHRAYEGKAYAGNVLILFTIYLCIEEIRKSDKWNYIYLAVTLWACIAISSTAILVTGAACVVLLTPALLQRMIKHRKQGKNYD</sequence>
<feature type="transmembrane region" description="Helical" evidence="1">
    <location>
        <begin position="105"/>
        <end position="123"/>
    </location>
</feature>
<reference evidence="2 3" key="1">
    <citation type="submission" date="2015-09" db="EMBL/GenBank/DDBJ databases">
        <authorList>
            <consortium name="Pathogen Informatics"/>
        </authorList>
    </citation>
    <scope>NUCLEOTIDE SEQUENCE [LARGE SCALE GENOMIC DNA]</scope>
    <source>
        <strain evidence="2 3">2789STDY5608887</strain>
    </source>
</reference>
<organism evidence="2 3">
    <name type="scientific">Roseburia inulinivorans</name>
    <dbReference type="NCBI Taxonomy" id="360807"/>
    <lineage>
        <taxon>Bacteria</taxon>
        <taxon>Bacillati</taxon>
        <taxon>Bacillota</taxon>
        <taxon>Clostridia</taxon>
        <taxon>Lachnospirales</taxon>
        <taxon>Lachnospiraceae</taxon>
        <taxon>Roseburia</taxon>
    </lineage>
</organism>
<keyword evidence="1" id="KW-0812">Transmembrane</keyword>
<dbReference type="RefSeq" id="WP_055169221.1">
    <property type="nucleotide sequence ID" value="NZ_CYXX01000012.1"/>
</dbReference>
<dbReference type="InterPro" id="IPR045723">
    <property type="entry name" value="DUF6077"/>
</dbReference>
<keyword evidence="1" id="KW-1133">Transmembrane helix</keyword>
<keyword evidence="1" id="KW-0472">Membrane</keyword>
<dbReference type="AlphaFoldDB" id="A0A173U2A9"/>
<accession>A0A173U2A9</accession>
<feature type="transmembrane region" description="Helical" evidence="1">
    <location>
        <begin position="6"/>
        <end position="28"/>
    </location>
</feature>
<dbReference type="Pfam" id="PF19554">
    <property type="entry name" value="DUF6077"/>
    <property type="match status" value="1"/>
</dbReference>
<evidence type="ECO:0000313" key="2">
    <source>
        <dbReference type="EMBL" id="CUN08466.1"/>
    </source>
</evidence>
<protein>
    <submittedName>
        <fullName evidence="2">Uncharacterized protein</fullName>
    </submittedName>
</protein>
<proteinExistence type="predicted"/>
<gene>
    <name evidence="2" type="ORF">ERS852444_01806</name>
</gene>
<name>A0A173U2A9_9FIRM</name>
<feature type="transmembrane region" description="Helical" evidence="1">
    <location>
        <begin position="285"/>
        <end position="313"/>
    </location>
</feature>
<feature type="transmembrane region" description="Helical" evidence="1">
    <location>
        <begin position="64"/>
        <end position="84"/>
    </location>
</feature>
<evidence type="ECO:0000313" key="3">
    <source>
        <dbReference type="Proteomes" id="UP000095453"/>
    </source>
</evidence>
<feature type="transmembrane region" description="Helical" evidence="1">
    <location>
        <begin position="258"/>
        <end position="273"/>
    </location>
</feature>
<feature type="transmembrane region" description="Helical" evidence="1">
    <location>
        <begin position="221"/>
        <end position="238"/>
    </location>
</feature>
<dbReference type="EMBL" id="CYXX01000012">
    <property type="protein sequence ID" value="CUN08466.1"/>
    <property type="molecule type" value="Genomic_DNA"/>
</dbReference>
<feature type="transmembrane region" description="Helical" evidence="1">
    <location>
        <begin position="195"/>
        <end position="214"/>
    </location>
</feature>
<dbReference type="Proteomes" id="UP000095453">
    <property type="component" value="Unassembled WGS sequence"/>
</dbReference>
<evidence type="ECO:0000256" key="1">
    <source>
        <dbReference type="SAM" id="Phobius"/>
    </source>
</evidence>
<feature type="transmembrane region" description="Helical" evidence="1">
    <location>
        <begin position="35"/>
        <end position="58"/>
    </location>
</feature>